<dbReference type="EC" id="2.4.1.-" evidence="11"/>
<evidence type="ECO:0000259" key="12">
    <source>
        <dbReference type="Pfam" id="PF00852"/>
    </source>
</evidence>
<evidence type="ECO:0000313" key="14">
    <source>
        <dbReference type="EMBL" id="CAF1022919.1"/>
    </source>
</evidence>
<evidence type="ECO:0000313" key="16">
    <source>
        <dbReference type="Proteomes" id="UP000663845"/>
    </source>
</evidence>
<dbReference type="AlphaFoldDB" id="A0A814IEI0"/>
<dbReference type="Proteomes" id="UP000663845">
    <property type="component" value="Unassembled WGS sequence"/>
</dbReference>
<gene>
    <name evidence="14" type="ORF">JYZ213_LOCUS17168</name>
    <name evidence="15" type="ORF">OXD698_LOCUS22908</name>
</gene>
<evidence type="ECO:0000256" key="4">
    <source>
        <dbReference type="ARBA" id="ARBA00022676"/>
    </source>
</evidence>
<dbReference type="GO" id="GO:0032580">
    <property type="term" value="C:Golgi cisterna membrane"/>
    <property type="evidence" value="ECO:0007669"/>
    <property type="project" value="UniProtKB-SubCell"/>
</dbReference>
<evidence type="ECO:0000259" key="13">
    <source>
        <dbReference type="Pfam" id="PF17039"/>
    </source>
</evidence>
<evidence type="ECO:0000256" key="6">
    <source>
        <dbReference type="ARBA" id="ARBA00022692"/>
    </source>
</evidence>
<dbReference type="InterPro" id="IPR038577">
    <property type="entry name" value="GT10-like_C_sf"/>
</dbReference>
<reference evidence="14" key="1">
    <citation type="submission" date="2021-02" db="EMBL/GenBank/DDBJ databases">
        <authorList>
            <person name="Nowell W R."/>
        </authorList>
    </citation>
    <scope>NUCLEOTIDE SEQUENCE</scope>
</reference>
<keyword evidence="9 11" id="KW-0472">Membrane</keyword>
<evidence type="ECO:0000313" key="15">
    <source>
        <dbReference type="EMBL" id="CAF3881303.1"/>
    </source>
</evidence>
<feature type="transmembrane region" description="Helical" evidence="11">
    <location>
        <begin position="26"/>
        <end position="44"/>
    </location>
</feature>
<dbReference type="InterPro" id="IPR031481">
    <property type="entry name" value="Glyco_tran_10_N"/>
</dbReference>
<dbReference type="Proteomes" id="UP000663844">
    <property type="component" value="Unassembled WGS sequence"/>
</dbReference>
<keyword evidence="5 11" id="KW-0808">Transferase</keyword>
<evidence type="ECO:0000256" key="11">
    <source>
        <dbReference type="RuleBase" id="RU003832"/>
    </source>
</evidence>
<dbReference type="GO" id="GO:0046920">
    <property type="term" value="F:alpha-(1-&gt;3)-fucosyltransferase activity"/>
    <property type="evidence" value="ECO:0007669"/>
    <property type="project" value="TreeGrafter"/>
</dbReference>
<keyword evidence="6 11" id="KW-0812">Transmembrane</keyword>
<sequence length="428" mass="51346">MRRPSKQQSFFWLWWRRKSFYLRTRPLKWFIVLVFAISFIIIISPNPFSSDYDKISLNQEIQWDSVAEILQLKEQILSNDLVSKQTKVIKHGSEEKSTSKPIIILLYTTIFLYKKNCRTEAERIFGKTCPSKNRCKWICDNRKLKEADAIIFHAYDMQFYPDSLPQRSDTKPDSIWILWSDEPHTIVDYVLFNSLKFNWTISFKMNSEVSIGSYGLFTKREFSRSTSDYNLWIDSQFRERSNGALWFVSNCNARERLDIYYKLRKEVNTSVEGYGRCVDYYPMHFCSAGSQCEKDYMSKFKYYLSFESMTCRDYITEKFYKAFYHGLIPIVYGPDRKDYEHFAPPNSFIHINDFNKDMNKLANHLQEIHSNFTLYSMYHQWRKTHDIVIDGKAVERIRMCELCERLTKVRHGDITYYNDIDLFYHEKC</sequence>
<dbReference type="Gene3D" id="3.40.50.11660">
    <property type="entry name" value="Glycosyl transferase family 10, C-terminal domain"/>
    <property type="match status" value="1"/>
</dbReference>
<keyword evidence="7" id="KW-0735">Signal-anchor</keyword>
<dbReference type="SUPFAM" id="SSF53756">
    <property type="entry name" value="UDP-Glycosyltransferase/glycogen phosphorylase"/>
    <property type="match status" value="1"/>
</dbReference>
<comment type="pathway">
    <text evidence="2">Protein modification; protein glycosylation.</text>
</comment>
<proteinExistence type="inferred from homology"/>
<evidence type="ECO:0000256" key="1">
    <source>
        <dbReference type="ARBA" id="ARBA00004167"/>
    </source>
</evidence>
<dbReference type="Pfam" id="PF17039">
    <property type="entry name" value="Glyco_tran_10_N"/>
    <property type="match status" value="1"/>
</dbReference>
<protein>
    <recommendedName>
        <fullName evidence="11">Fucosyltransferase</fullName>
        <ecNumber evidence="11">2.4.1.-</ecNumber>
    </recommendedName>
</protein>
<feature type="domain" description="Fucosyltransferase C-terminal" evidence="12">
    <location>
        <begin position="239"/>
        <end position="412"/>
    </location>
</feature>
<dbReference type="EMBL" id="CAJNOG010000159">
    <property type="protein sequence ID" value="CAF1022919.1"/>
    <property type="molecule type" value="Genomic_DNA"/>
</dbReference>
<dbReference type="EMBL" id="CAJOAZ010001991">
    <property type="protein sequence ID" value="CAF3881303.1"/>
    <property type="molecule type" value="Genomic_DNA"/>
</dbReference>
<dbReference type="InterPro" id="IPR055270">
    <property type="entry name" value="Glyco_tran_10_C"/>
</dbReference>
<organism evidence="14 16">
    <name type="scientific">Adineta steineri</name>
    <dbReference type="NCBI Taxonomy" id="433720"/>
    <lineage>
        <taxon>Eukaryota</taxon>
        <taxon>Metazoa</taxon>
        <taxon>Spiralia</taxon>
        <taxon>Gnathifera</taxon>
        <taxon>Rotifera</taxon>
        <taxon>Eurotatoria</taxon>
        <taxon>Bdelloidea</taxon>
        <taxon>Adinetida</taxon>
        <taxon>Adinetidae</taxon>
        <taxon>Adineta</taxon>
    </lineage>
</organism>
<dbReference type="PANTHER" id="PTHR11929">
    <property type="entry name" value="ALPHA- 1,3 -FUCOSYLTRANSFERASE"/>
    <property type="match status" value="1"/>
</dbReference>
<comment type="caution">
    <text evidence="14">The sequence shown here is derived from an EMBL/GenBank/DDBJ whole genome shotgun (WGS) entry which is preliminary data.</text>
</comment>
<keyword evidence="4 11" id="KW-0328">Glycosyltransferase</keyword>
<evidence type="ECO:0000256" key="8">
    <source>
        <dbReference type="ARBA" id="ARBA00022989"/>
    </source>
</evidence>
<dbReference type="Pfam" id="PF00852">
    <property type="entry name" value="Glyco_transf_10"/>
    <property type="match status" value="1"/>
</dbReference>
<keyword evidence="10" id="KW-0325">Glycoprotein</keyword>
<dbReference type="PANTHER" id="PTHR11929:SF226">
    <property type="entry name" value="ATP-DEPENDENT DNA HELICASE-RELATED"/>
    <property type="match status" value="1"/>
</dbReference>
<evidence type="ECO:0000256" key="9">
    <source>
        <dbReference type="ARBA" id="ARBA00023136"/>
    </source>
</evidence>
<evidence type="ECO:0000256" key="5">
    <source>
        <dbReference type="ARBA" id="ARBA00022679"/>
    </source>
</evidence>
<dbReference type="UniPathway" id="UPA00378"/>
<name>A0A814IEI0_9BILA</name>
<keyword evidence="11" id="KW-0333">Golgi apparatus</keyword>
<evidence type="ECO:0000256" key="10">
    <source>
        <dbReference type="ARBA" id="ARBA00023180"/>
    </source>
</evidence>
<evidence type="ECO:0000256" key="7">
    <source>
        <dbReference type="ARBA" id="ARBA00022968"/>
    </source>
</evidence>
<feature type="domain" description="Fucosyltransferase N-terminal" evidence="13">
    <location>
        <begin position="102"/>
        <end position="211"/>
    </location>
</feature>
<comment type="similarity">
    <text evidence="3 11">Belongs to the glycosyltransferase 10 family.</text>
</comment>
<keyword evidence="8 11" id="KW-1133">Transmembrane helix</keyword>
<evidence type="ECO:0000256" key="3">
    <source>
        <dbReference type="ARBA" id="ARBA00008919"/>
    </source>
</evidence>
<evidence type="ECO:0000256" key="2">
    <source>
        <dbReference type="ARBA" id="ARBA00004922"/>
    </source>
</evidence>
<dbReference type="InterPro" id="IPR001503">
    <property type="entry name" value="Glyco_trans_10"/>
</dbReference>
<comment type="subcellular location">
    <subcellularLocation>
        <location evidence="11">Golgi apparatus</location>
        <location evidence="11">Golgi stack membrane</location>
        <topology evidence="11">Single-pass type II membrane protein</topology>
    </subcellularLocation>
    <subcellularLocation>
        <location evidence="1">Membrane</location>
        <topology evidence="1">Single-pass membrane protein</topology>
    </subcellularLocation>
</comment>
<accession>A0A814IEI0</accession>